<reference evidence="2 3" key="1">
    <citation type="journal article" date="2016" name="G3 (Bethesda)">
        <title>First Draft Assembly and Annotation of the Genome of a California Endemic Oak Quercus lobata Nee (Fagaceae).</title>
        <authorList>
            <person name="Sork V.L."/>
            <person name="Fitz-Gibbon S.T."/>
            <person name="Puiu D."/>
            <person name="Crepeau M."/>
            <person name="Gugger P.F."/>
            <person name="Sherman R."/>
            <person name="Stevens K."/>
            <person name="Langley C.H."/>
            <person name="Pellegrini M."/>
            <person name="Salzberg S.L."/>
        </authorList>
    </citation>
    <scope>NUCLEOTIDE SEQUENCE [LARGE SCALE GENOMIC DNA]</scope>
    <source>
        <strain evidence="3">cv. SW786</strain>
    </source>
</reference>
<dbReference type="InParanoid" id="A0A7N2LE73"/>
<evidence type="ECO:0000313" key="2">
    <source>
        <dbReference type="EnsemblPlants" id="QL04p035280:mrna"/>
    </source>
</evidence>
<dbReference type="AlphaFoldDB" id="A0A7N2LE73"/>
<organism evidence="2 3">
    <name type="scientific">Quercus lobata</name>
    <name type="common">Valley oak</name>
    <dbReference type="NCBI Taxonomy" id="97700"/>
    <lineage>
        <taxon>Eukaryota</taxon>
        <taxon>Viridiplantae</taxon>
        <taxon>Streptophyta</taxon>
        <taxon>Embryophyta</taxon>
        <taxon>Tracheophyta</taxon>
        <taxon>Spermatophyta</taxon>
        <taxon>Magnoliopsida</taxon>
        <taxon>eudicotyledons</taxon>
        <taxon>Gunneridae</taxon>
        <taxon>Pentapetalae</taxon>
        <taxon>rosids</taxon>
        <taxon>fabids</taxon>
        <taxon>Fagales</taxon>
        <taxon>Fagaceae</taxon>
        <taxon>Quercus</taxon>
    </lineage>
</organism>
<dbReference type="EnsemblPlants" id="QL04p035112:mrna">
    <property type="protein sequence ID" value="QL04p035112:mrna"/>
    <property type="gene ID" value="QL04p035112"/>
</dbReference>
<accession>A0A7N2LE73</accession>
<feature type="domain" description="DUF4283" evidence="1">
    <location>
        <begin position="22"/>
        <end position="98"/>
    </location>
</feature>
<dbReference type="EMBL" id="LRBV02000004">
    <property type="status" value="NOT_ANNOTATED_CDS"/>
    <property type="molecule type" value="Genomic_DNA"/>
</dbReference>
<dbReference type="Gramene" id="QL04p035280:mrna">
    <property type="protein sequence ID" value="QL04p035280:mrna"/>
    <property type="gene ID" value="QL04p035280"/>
</dbReference>
<evidence type="ECO:0000259" key="1">
    <source>
        <dbReference type="Pfam" id="PF14111"/>
    </source>
</evidence>
<dbReference type="Gramene" id="QL04p035112:mrna">
    <property type="protein sequence ID" value="QL04p035112:mrna"/>
    <property type="gene ID" value="QL04p035112"/>
</dbReference>
<dbReference type="InterPro" id="IPR025558">
    <property type="entry name" value="DUF4283"/>
</dbReference>
<proteinExistence type="predicted"/>
<reference evidence="2" key="2">
    <citation type="submission" date="2021-01" db="UniProtKB">
        <authorList>
            <consortium name="EnsemblPlants"/>
        </authorList>
    </citation>
    <scope>IDENTIFICATION</scope>
</reference>
<dbReference type="Pfam" id="PF14555">
    <property type="entry name" value="UBA_4"/>
    <property type="match status" value="1"/>
</dbReference>
<dbReference type="Proteomes" id="UP000594261">
    <property type="component" value="Chromosome 4"/>
</dbReference>
<dbReference type="EnsemblPlants" id="QL04p035280:mrna">
    <property type="protein sequence ID" value="QL04p035280:mrna"/>
    <property type="gene ID" value="QL04p035280"/>
</dbReference>
<name>A0A7N2LE73_QUELO</name>
<keyword evidence="3" id="KW-1185">Reference proteome</keyword>
<evidence type="ECO:0000313" key="3">
    <source>
        <dbReference type="Proteomes" id="UP000594261"/>
    </source>
</evidence>
<sequence>MDSVSLTAEEDEVIMVRSKHREEWSLSLLGRFHKTESINFRAAENHLHSAWKMEGNDLTITDAGDGLFRFKFSMECQLKWVINNGPWSFDNHILLLRRSDKPGSRVRVDVPFDKPIRRGAQVGNQEGDTVGEQSPYGEWMRATEDVTQSLGVLSQTSNSLVAQSLRDGDPNANNEEREEALFFLESHNFHLDSAVSTFFDIDGAIIEEGIRAVKTIIEERFPEIMEVVEYLELNATPALQNYRRGKSFSASELIKWLKQKLDCFDPKLLPSQGYRRLCDAFRLLLTVLKTLVASLASGKADLDAILRNKFVQEFQRIPYAGLAIRILMWIWDGAKAKFELAAKFLSLMKGLFQQMEEKIRSLFPLSFVMT</sequence>
<dbReference type="Pfam" id="PF14111">
    <property type="entry name" value="DUF4283"/>
    <property type="match status" value="1"/>
</dbReference>
<protein>
    <recommendedName>
        <fullName evidence="1">DUF4283 domain-containing protein</fullName>
    </recommendedName>
</protein>